<accession>A0A841C2E3</accession>
<dbReference type="RefSeq" id="WP_184845837.1">
    <property type="nucleotide sequence ID" value="NZ_JACHMN010000003.1"/>
</dbReference>
<feature type="domain" description="HTH luxR-type" evidence="1">
    <location>
        <begin position="266"/>
        <end position="331"/>
    </location>
</feature>
<dbReference type="AlphaFoldDB" id="A0A841C2E3"/>
<reference evidence="2 3" key="1">
    <citation type="submission" date="2020-08" db="EMBL/GenBank/DDBJ databases">
        <title>Sequencing the genomes of 1000 actinobacteria strains.</title>
        <authorList>
            <person name="Klenk H.-P."/>
        </authorList>
    </citation>
    <scope>NUCLEOTIDE SEQUENCE [LARGE SCALE GENOMIC DNA]</scope>
    <source>
        <strain evidence="2 3">DSM 45362</strain>
    </source>
</reference>
<dbReference type="InterPro" id="IPR016032">
    <property type="entry name" value="Sig_transdc_resp-reg_C-effctor"/>
</dbReference>
<dbReference type="GO" id="GO:0006355">
    <property type="term" value="P:regulation of DNA-templated transcription"/>
    <property type="evidence" value="ECO:0007669"/>
    <property type="project" value="InterPro"/>
</dbReference>
<evidence type="ECO:0000259" key="1">
    <source>
        <dbReference type="PROSITE" id="PS50043"/>
    </source>
</evidence>
<dbReference type="PROSITE" id="PS50043">
    <property type="entry name" value="HTH_LUXR_2"/>
    <property type="match status" value="1"/>
</dbReference>
<protein>
    <submittedName>
        <fullName evidence="2">DNA-binding CsgD family transcriptional regulator</fullName>
    </submittedName>
</protein>
<gene>
    <name evidence="2" type="ORF">F4553_007490</name>
</gene>
<organism evidence="2 3">
    <name type="scientific">Allocatelliglobosispora scoriae</name>
    <dbReference type="NCBI Taxonomy" id="643052"/>
    <lineage>
        <taxon>Bacteria</taxon>
        <taxon>Bacillati</taxon>
        <taxon>Actinomycetota</taxon>
        <taxon>Actinomycetes</taxon>
        <taxon>Micromonosporales</taxon>
        <taxon>Micromonosporaceae</taxon>
        <taxon>Allocatelliglobosispora</taxon>
    </lineage>
</organism>
<name>A0A841C2E3_9ACTN</name>
<dbReference type="PANTHER" id="PTHR34293">
    <property type="entry name" value="HTH-TYPE TRANSCRIPTIONAL REGULATOR TRMBL2"/>
    <property type="match status" value="1"/>
</dbReference>
<comment type="caution">
    <text evidence="2">The sequence shown here is derived from an EMBL/GenBank/DDBJ whole genome shotgun (WGS) entry which is preliminary data.</text>
</comment>
<keyword evidence="3" id="KW-1185">Reference proteome</keyword>
<dbReference type="SMART" id="SM00421">
    <property type="entry name" value="HTH_LUXR"/>
    <property type="match status" value="1"/>
</dbReference>
<dbReference type="InterPro" id="IPR051797">
    <property type="entry name" value="TrmB-like"/>
</dbReference>
<dbReference type="SUPFAM" id="SSF46894">
    <property type="entry name" value="C-terminal effector domain of the bipartite response regulators"/>
    <property type="match status" value="1"/>
</dbReference>
<dbReference type="Gene3D" id="1.10.10.10">
    <property type="entry name" value="Winged helix-like DNA-binding domain superfamily/Winged helix DNA-binding domain"/>
    <property type="match status" value="1"/>
</dbReference>
<dbReference type="GO" id="GO:0003677">
    <property type="term" value="F:DNA binding"/>
    <property type="evidence" value="ECO:0007669"/>
    <property type="project" value="UniProtKB-KW"/>
</dbReference>
<sequence>MGMTRGEDRLTGDLAVALYRQMRQPGTHTLALAAIELGLTPEETRLAEKHLQRLGLVTAAELDPDATIHVSPEVAIVRALTTGRHELDLYRDRIAGMHEHLEQIVAQYLPLGVGARHELEVEVMTDLRRVAAYLDSATDLTRTELVSMHPGPAPSPHLLVEGQERNRQLAERGLRLRTLYQRRVAVLPYMAEHLRGLHSLGYDIRVAHVVPLRMLIFDGRRAVIPIDPDNGRAGAIMIDGEVFVRSLLSVFDFCWQNAESHDTIPLDAEDQAPTQQELVILRMLAAGLKDEKIARTLGVSLRTISRTISDLMQRSGAESRFQAGIRAVKLGWID</sequence>
<keyword evidence="2" id="KW-0238">DNA-binding</keyword>
<dbReference type="InterPro" id="IPR000792">
    <property type="entry name" value="Tscrpt_reg_LuxR_C"/>
</dbReference>
<proteinExistence type="predicted"/>
<dbReference type="EMBL" id="JACHMN010000003">
    <property type="protein sequence ID" value="MBB5874056.1"/>
    <property type="molecule type" value="Genomic_DNA"/>
</dbReference>
<dbReference type="Proteomes" id="UP000587527">
    <property type="component" value="Unassembled WGS sequence"/>
</dbReference>
<dbReference type="CDD" id="cd06170">
    <property type="entry name" value="LuxR_C_like"/>
    <property type="match status" value="1"/>
</dbReference>
<dbReference type="PANTHER" id="PTHR34293:SF1">
    <property type="entry name" value="HTH-TYPE TRANSCRIPTIONAL REGULATOR TRMBL2"/>
    <property type="match status" value="1"/>
</dbReference>
<dbReference type="Pfam" id="PF00196">
    <property type="entry name" value="GerE"/>
    <property type="match status" value="1"/>
</dbReference>
<evidence type="ECO:0000313" key="3">
    <source>
        <dbReference type="Proteomes" id="UP000587527"/>
    </source>
</evidence>
<dbReference type="InterPro" id="IPR036388">
    <property type="entry name" value="WH-like_DNA-bd_sf"/>
</dbReference>
<evidence type="ECO:0000313" key="2">
    <source>
        <dbReference type="EMBL" id="MBB5874056.1"/>
    </source>
</evidence>